<evidence type="ECO:0000313" key="1">
    <source>
        <dbReference type="EMBL" id="GAH34189.1"/>
    </source>
</evidence>
<reference evidence="1" key="1">
    <citation type="journal article" date="2014" name="Front. Microbiol.">
        <title>High frequency of phylogenetically diverse reductive dehalogenase-homologous genes in deep subseafloor sedimentary metagenomes.</title>
        <authorList>
            <person name="Kawai M."/>
            <person name="Futagami T."/>
            <person name="Toyoda A."/>
            <person name="Takaki Y."/>
            <person name="Nishi S."/>
            <person name="Hori S."/>
            <person name="Arai W."/>
            <person name="Tsubouchi T."/>
            <person name="Morono Y."/>
            <person name="Uchiyama I."/>
            <person name="Ito T."/>
            <person name="Fujiyama A."/>
            <person name="Inagaki F."/>
            <person name="Takami H."/>
        </authorList>
    </citation>
    <scope>NUCLEOTIDE SEQUENCE</scope>
    <source>
        <strain evidence="1">Expedition CK06-06</strain>
    </source>
</reference>
<comment type="caution">
    <text evidence="1">The sequence shown here is derived from an EMBL/GenBank/DDBJ whole genome shotgun (WGS) entry which is preliminary data.</text>
</comment>
<dbReference type="AlphaFoldDB" id="X1FXX5"/>
<organism evidence="1">
    <name type="scientific">marine sediment metagenome</name>
    <dbReference type="NCBI Taxonomy" id="412755"/>
    <lineage>
        <taxon>unclassified sequences</taxon>
        <taxon>metagenomes</taxon>
        <taxon>ecological metagenomes</taxon>
    </lineage>
</organism>
<accession>X1FXX5</accession>
<name>X1FXX5_9ZZZZ</name>
<sequence>MADRVEPTKEQIQWLWEQCGFRHKYGALFQYPEDYLPIQPLPSIDSLEFMGFLFKYAVPKFLEEYGEDATLELLQLYWIQNVILNNLLGKEALALFWAIYKALGGK</sequence>
<proteinExistence type="predicted"/>
<protein>
    <submittedName>
        <fullName evidence="1">Uncharacterized protein</fullName>
    </submittedName>
</protein>
<gene>
    <name evidence="1" type="ORF">S03H2_12987</name>
</gene>
<dbReference type="EMBL" id="BARU01006598">
    <property type="protein sequence ID" value="GAH34189.1"/>
    <property type="molecule type" value="Genomic_DNA"/>
</dbReference>